<evidence type="ECO:0000313" key="3">
    <source>
        <dbReference type="WBParaSite" id="Gr19_v10_g9933.t1"/>
    </source>
</evidence>
<evidence type="ECO:0000256" key="1">
    <source>
        <dbReference type="SAM" id="MobiDB-lite"/>
    </source>
</evidence>
<dbReference type="AlphaFoldDB" id="A0A914IHE0"/>
<feature type="region of interest" description="Disordered" evidence="1">
    <location>
        <begin position="104"/>
        <end position="124"/>
    </location>
</feature>
<feature type="region of interest" description="Disordered" evidence="1">
    <location>
        <begin position="188"/>
        <end position="240"/>
    </location>
</feature>
<name>A0A914IHE0_GLORO</name>
<reference evidence="3" key="1">
    <citation type="submission" date="2022-11" db="UniProtKB">
        <authorList>
            <consortium name="WormBaseParasite"/>
        </authorList>
    </citation>
    <scope>IDENTIFICATION</scope>
</reference>
<feature type="compositionally biased region" description="Low complexity" evidence="1">
    <location>
        <begin position="216"/>
        <end position="235"/>
    </location>
</feature>
<feature type="region of interest" description="Disordered" evidence="1">
    <location>
        <begin position="1"/>
        <end position="32"/>
    </location>
</feature>
<proteinExistence type="predicted"/>
<dbReference type="WBParaSite" id="Gr19_v10_g9933.t1">
    <property type="protein sequence ID" value="Gr19_v10_g9933.t1"/>
    <property type="gene ID" value="Gr19_v10_g9933"/>
</dbReference>
<feature type="region of interest" description="Disordered" evidence="1">
    <location>
        <begin position="344"/>
        <end position="374"/>
    </location>
</feature>
<dbReference type="Proteomes" id="UP000887572">
    <property type="component" value="Unplaced"/>
</dbReference>
<organism evidence="2 3">
    <name type="scientific">Globodera rostochiensis</name>
    <name type="common">Golden nematode worm</name>
    <name type="synonym">Heterodera rostochiensis</name>
    <dbReference type="NCBI Taxonomy" id="31243"/>
    <lineage>
        <taxon>Eukaryota</taxon>
        <taxon>Metazoa</taxon>
        <taxon>Ecdysozoa</taxon>
        <taxon>Nematoda</taxon>
        <taxon>Chromadorea</taxon>
        <taxon>Rhabditida</taxon>
        <taxon>Tylenchina</taxon>
        <taxon>Tylenchomorpha</taxon>
        <taxon>Tylenchoidea</taxon>
        <taxon>Heteroderidae</taxon>
        <taxon>Heteroderinae</taxon>
        <taxon>Globodera</taxon>
    </lineage>
</organism>
<protein>
    <submittedName>
        <fullName evidence="3">Uncharacterized protein</fullName>
    </submittedName>
</protein>
<keyword evidence="2" id="KW-1185">Reference proteome</keyword>
<sequence>MKDRDLLRERRFHQNRSLKSDPTSPVGGIDKEFESPLDFRRVLSGSRGGSERKKLLVYSHPSSQLQQFPYTAPPTLNTLGVDIAVEALRRRQQISVHQRRSSVLRTVSSGEQPLPPAIPLSPNHSLSPRQRFLSTSCSIDQNAVDSERPQRALTITMGHWETLRTHLQSPKHSTASTLGFSQQVPKGSVVSTLSCPPPSAGSSSLTGGHQSGQGGIQQQSAQQNNAAGAGMGTAQPVKQQHPFPAPKSKFKMAHESFRARMLQEMQDSSNEAVFMTKKRTADSKFSEFKGGDLNKYTAQSYAIRNGVEIFGVEQNVHNGNLRIYWQRDNVTKFDYSSRDGRFDARIARHSPADTRDDPPKGVELSPHSVQLLSS</sequence>
<accession>A0A914IHE0</accession>
<feature type="compositionally biased region" description="Basic and acidic residues" evidence="1">
    <location>
        <begin position="344"/>
        <end position="360"/>
    </location>
</feature>
<evidence type="ECO:0000313" key="2">
    <source>
        <dbReference type="Proteomes" id="UP000887572"/>
    </source>
</evidence>